<sequence>MMNHSHDEDDMSKKSEAFVRLEKEIQNQNQKFIDMEYKHSEKSGIVRILVAGLLENINSMQITLVKVLNMVEKLTSEEDKMHEECHKELQQLKVMNSNISYDMECIKKEHEQMSKELEENKASYDLQQKNFIEVIQKSKP</sequence>
<dbReference type="OrthoDB" id="1451554at2759"/>
<dbReference type="Proteomes" id="UP000257109">
    <property type="component" value="Unassembled WGS sequence"/>
</dbReference>
<dbReference type="AlphaFoldDB" id="A0A371IEP6"/>
<feature type="non-terminal residue" evidence="1">
    <location>
        <position position="1"/>
    </location>
</feature>
<name>A0A371IEP6_MUCPR</name>
<evidence type="ECO:0000313" key="2">
    <source>
        <dbReference type="Proteomes" id="UP000257109"/>
    </source>
</evidence>
<dbReference type="EMBL" id="QJKJ01000270">
    <property type="protein sequence ID" value="RDY13500.1"/>
    <property type="molecule type" value="Genomic_DNA"/>
</dbReference>
<organism evidence="1 2">
    <name type="scientific">Mucuna pruriens</name>
    <name type="common">Velvet bean</name>
    <name type="synonym">Dolichos pruriens</name>
    <dbReference type="NCBI Taxonomy" id="157652"/>
    <lineage>
        <taxon>Eukaryota</taxon>
        <taxon>Viridiplantae</taxon>
        <taxon>Streptophyta</taxon>
        <taxon>Embryophyta</taxon>
        <taxon>Tracheophyta</taxon>
        <taxon>Spermatophyta</taxon>
        <taxon>Magnoliopsida</taxon>
        <taxon>eudicotyledons</taxon>
        <taxon>Gunneridae</taxon>
        <taxon>Pentapetalae</taxon>
        <taxon>rosids</taxon>
        <taxon>fabids</taxon>
        <taxon>Fabales</taxon>
        <taxon>Fabaceae</taxon>
        <taxon>Papilionoideae</taxon>
        <taxon>50 kb inversion clade</taxon>
        <taxon>NPAAA clade</taxon>
        <taxon>indigoferoid/millettioid clade</taxon>
        <taxon>Phaseoleae</taxon>
        <taxon>Mucuna</taxon>
    </lineage>
</organism>
<accession>A0A371IEP6</accession>
<reference evidence="1" key="1">
    <citation type="submission" date="2018-05" db="EMBL/GenBank/DDBJ databases">
        <title>Draft genome of Mucuna pruriens seed.</title>
        <authorList>
            <person name="Nnadi N.E."/>
            <person name="Vos R."/>
            <person name="Hasami M.H."/>
            <person name="Devisetty U.K."/>
            <person name="Aguiy J.C."/>
        </authorList>
    </citation>
    <scope>NUCLEOTIDE SEQUENCE [LARGE SCALE GENOMIC DNA]</scope>
    <source>
        <strain evidence="1">JCA_2017</strain>
    </source>
</reference>
<keyword evidence="2" id="KW-1185">Reference proteome</keyword>
<gene>
    <name evidence="1" type="ORF">CR513_01574</name>
</gene>
<protein>
    <submittedName>
        <fullName evidence="1">Uncharacterized protein</fullName>
    </submittedName>
</protein>
<evidence type="ECO:0000313" key="1">
    <source>
        <dbReference type="EMBL" id="RDY13500.1"/>
    </source>
</evidence>
<proteinExistence type="predicted"/>
<comment type="caution">
    <text evidence="1">The sequence shown here is derived from an EMBL/GenBank/DDBJ whole genome shotgun (WGS) entry which is preliminary data.</text>
</comment>